<dbReference type="AlphaFoldDB" id="A0A9W8VAN1"/>
<dbReference type="GO" id="GO:0005576">
    <property type="term" value="C:extracellular region"/>
    <property type="evidence" value="ECO:0007669"/>
    <property type="project" value="UniProtKB-SubCell"/>
</dbReference>
<sequence length="401" mass="43810">MALLVEAAKPKLPTFPQLAAYPKAPAQFQLPQGPNRKKVCMVKSGLADTGPAILKAARTCNEGGNVFFPQGDYTIASTLDLTLLDHVDLAIYGTIYFKDDVTLWFGKTFNYPYQTVSLFWRFGGYNVNIYGGGKGVINGQGSTYWNAMVTDKNVLRPTLFGTDGLHRSSITGLTMKNSPGWFNFISNSPNLLISDLVLDVVVTNASTPAKNTDAWDTYRSNNIVIQNSNITVYLSSPTPSRSLSKGLIALVPTASRWATSANTLARVDIVEDLYIHNNTMRSATNAARVKVWLGVPPNSGIVDAGGGGDRVRNVTYERFHSVGNDHAIAITQCYYTKNQSQCDEYPAKLTIEDIELLDFTGTISKKYASRLGELICSFPDVCSNIQAHNINVSPPGSEYGY</sequence>
<evidence type="ECO:0000256" key="1">
    <source>
        <dbReference type="ARBA" id="ARBA00004613"/>
    </source>
</evidence>
<dbReference type="EMBL" id="JAOQAZ010000027">
    <property type="protein sequence ID" value="KAJ4251821.1"/>
    <property type="molecule type" value="Genomic_DNA"/>
</dbReference>
<evidence type="ECO:0000256" key="9">
    <source>
        <dbReference type="ARBA" id="ARBA00023295"/>
    </source>
</evidence>
<keyword evidence="15" id="KW-1185">Reference proteome</keyword>
<proteinExistence type="inferred from homology"/>
<dbReference type="PANTHER" id="PTHR31736:SF14">
    <property type="entry name" value="EXOPOLYGALACTURONASE X-1-RELATED"/>
    <property type="match status" value="1"/>
</dbReference>
<dbReference type="GO" id="GO:0047911">
    <property type="term" value="F:galacturan 1,4-alpha-galacturonidase activity"/>
    <property type="evidence" value="ECO:0007669"/>
    <property type="project" value="UniProtKB-EC"/>
</dbReference>
<name>A0A9W8VAN1_9HYPO</name>
<keyword evidence="8" id="KW-0325">Glycoprotein</keyword>
<dbReference type="GO" id="GO:0005975">
    <property type="term" value="P:carbohydrate metabolic process"/>
    <property type="evidence" value="ECO:0007669"/>
    <property type="project" value="InterPro"/>
</dbReference>
<evidence type="ECO:0000256" key="3">
    <source>
        <dbReference type="ARBA" id="ARBA00022525"/>
    </source>
</evidence>
<keyword evidence="6 13" id="KW-0378">Hydrolase</keyword>
<comment type="similarity">
    <text evidence="2 13">Belongs to the glycosyl hydrolase 28 family.</text>
</comment>
<dbReference type="OrthoDB" id="187139at2759"/>
<dbReference type="InterPro" id="IPR011050">
    <property type="entry name" value="Pectin_lyase_fold/virulence"/>
</dbReference>
<evidence type="ECO:0000256" key="8">
    <source>
        <dbReference type="ARBA" id="ARBA00023180"/>
    </source>
</evidence>
<evidence type="ECO:0000256" key="10">
    <source>
        <dbReference type="ARBA" id="ARBA00023316"/>
    </source>
</evidence>
<dbReference type="Gene3D" id="2.160.20.10">
    <property type="entry name" value="Single-stranded right-handed beta-helix, Pectin lyase-like"/>
    <property type="match status" value="1"/>
</dbReference>
<protein>
    <recommendedName>
        <fullName evidence="11">galacturonan 1,4-alpha-galacturonidase</fullName>
        <ecNumber evidence="11">3.2.1.67</ecNumber>
    </recommendedName>
</protein>
<dbReference type="EC" id="3.2.1.67" evidence="11"/>
<keyword evidence="4" id="KW-0732">Signal</keyword>
<evidence type="ECO:0000256" key="5">
    <source>
        <dbReference type="ARBA" id="ARBA00022737"/>
    </source>
</evidence>
<evidence type="ECO:0000256" key="13">
    <source>
        <dbReference type="RuleBase" id="RU361169"/>
    </source>
</evidence>
<dbReference type="InterPro" id="IPR012334">
    <property type="entry name" value="Pectin_lyas_fold"/>
</dbReference>
<dbReference type="InterPro" id="IPR000743">
    <property type="entry name" value="Glyco_hydro_28"/>
</dbReference>
<keyword evidence="7" id="KW-1015">Disulfide bond</keyword>
<evidence type="ECO:0000256" key="11">
    <source>
        <dbReference type="ARBA" id="ARBA00038933"/>
    </source>
</evidence>
<keyword evidence="3" id="KW-0964">Secreted</keyword>
<keyword evidence="9 13" id="KW-0326">Glycosidase</keyword>
<gene>
    <name evidence="14" type="ORF">NW762_011118</name>
</gene>
<accession>A0A9W8VAN1</accession>
<evidence type="ECO:0000313" key="15">
    <source>
        <dbReference type="Proteomes" id="UP001152049"/>
    </source>
</evidence>
<evidence type="ECO:0000313" key="14">
    <source>
        <dbReference type="EMBL" id="KAJ4251821.1"/>
    </source>
</evidence>
<dbReference type="GO" id="GO:0071555">
    <property type="term" value="P:cell wall organization"/>
    <property type="evidence" value="ECO:0007669"/>
    <property type="project" value="UniProtKB-KW"/>
</dbReference>
<evidence type="ECO:0000256" key="12">
    <source>
        <dbReference type="ARBA" id="ARBA00048766"/>
    </source>
</evidence>
<evidence type="ECO:0000256" key="6">
    <source>
        <dbReference type="ARBA" id="ARBA00022801"/>
    </source>
</evidence>
<organism evidence="14 15">
    <name type="scientific">Fusarium torreyae</name>
    <dbReference type="NCBI Taxonomy" id="1237075"/>
    <lineage>
        <taxon>Eukaryota</taxon>
        <taxon>Fungi</taxon>
        <taxon>Dikarya</taxon>
        <taxon>Ascomycota</taxon>
        <taxon>Pezizomycotina</taxon>
        <taxon>Sordariomycetes</taxon>
        <taxon>Hypocreomycetidae</taxon>
        <taxon>Hypocreales</taxon>
        <taxon>Nectriaceae</taxon>
        <taxon>Fusarium</taxon>
    </lineage>
</organism>
<dbReference type="SUPFAM" id="SSF51126">
    <property type="entry name" value="Pectin lyase-like"/>
    <property type="match status" value="1"/>
</dbReference>
<comment type="caution">
    <text evidence="14">The sequence shown here is derived from an EMBL/GenBank/DDBJ whole genome shotgun (WGS) entry which is preliminary data.</text>
</comment>
<dbReference type="Pfam" id="PF00295">
    <property type="entry name" value="Glyco_hydro_28"/>
    <property type="match status" value="2"/>
</dbReference>
<evidence type="ECO:0000256" key="4">
    <source>
        <dbReference type="ARBA" id="ARBA00022729"/>
    </source>
</evidence>
<reference evidence="14" key="1">
    <citation type="submission" date="2022-09" db="EMBL/GenBank/DDBJ databases">
        <title>Fusarium specimens isolated from Avocado Roots.</title>
        <authorList>
            <person name="Stajich J."/>
            <person name="Roper C."/>
            <person name="Heimlech-Rivalta G."/>
        </authorList>
    </citation>
    <scope>NUCLEOTIDE SEQUENCE</scope>
    <source>
        <strain evidence="14">CF00136</strain>
    </source>
</reference>
<keyword evidence="10" id="KW-0961">Cell wall biogenesis/degradation</keyword>
<dbReference type="GO" id="GO:0004650">
    <property type="term" value="F:polygalacturonase activity"/>
    <property type="evidence" value="ECO:0007669"/>
    <property type="project" value="InterPro"/>
</dbReference>
<dbReference type="Proteomes" id="UP001152049">
    <property type="component" value="Unassembled WGS sequence"/>
</dbReference>
<comment type="subcellular location">
    <subcellularLocation>
        <location evidence="1">Secreted</location>
    </subcellularLocation>
</comment>
<evidence type="ECO:0000256" key="7">
    <source>
        <dbReference type="ARBA" id="ARBA00023157"/>
    </source>
</evidence>
<comment type="catalytic activity">
    <reaction evidence="12">
        <text>[(1-&gt;4)-alpha-D-galacturonosyl](n) + H2O = alpha-D-galacturonate + [(1-&gt;4)-alpha-D-galacturonosyl](n-1)</text>
        <dbReference type="Rhea" id="RHEA:14117"/>
        <dbReference type="Rhea" id="RHEA-COMP:14570"/>
        <dbReference type="Rhea" id="RHEA-COMP:14572"/>
        <dbReference type="ChEBI" id="CHEBI:15377"/>
        <dbReference type="ChEBI" id="CHEBI:58658"/>
        <dbReference type="ChEBI" id="CHEBI:140523"/>
        <dbReference type="EC" id="3.2.1.67"/>
    </reaction>
</comment>
<evidence type="ECO:0000256" key="2">
    <source>
        <dbReference type="ARBA" id="ARBA00008834"/>
    </source>
</evidence>
<dbReference type="PANTHER" id="PTHR31736">
    <property type="match status" value="1"/>
</dbReference>
<keyword evidence="5" id="KW-0677">Repeat</keyword>